<dbReference type="InterPro" id="IPR035919">
    <property type="entry name" value="EAL_sf"/>
</dbReference>
<reference evidence="3 4" key="1">
    <citation type="submission" date="2014-12" db="EMBL/GenBank/DDBJ databases">
        <title>Genome sequencing of Photobacterium gaetbulicola AD005a.</title>
        <authorList>
            <person name="Adrian T.G.S."/>
            <person name="Chan K.G."/>
        </authorList>
    </citation>
    <scope>NUCLEOTIDE SEQUENCE [LARGE SCALE GENOMIC DNA]</scope>
    <source>
        <strain evidence="3 4">AD005a</strain>
    </source>
</reference>
<dbReference type="Gene3D" id="3.20.20.450">
    <property type="entry name" value="EAL domain"/>
    <property type="match status" value="1"/>
</dbReference>
<dbReference type="InterPro" id="IPR001633">
    <property type="entry name" value="EAL_dom"/>
</dbReference>
<proteinExistence type="predicted"/>
<dbReference type="GO" id="GO:0071111">
    <property type="term" value="F:cyclic-guanylate-specific phosphodiesterase activity"/>
    <property type="evidence" value="ECO:0007669"/>
    <property type="project" value="InterPro"/>
</dbReference>
<organism evidence="3 4">
    <name type="scientific">Photobacterium gaetbulicola</name>
    <dbReference type="NCBI Taxonomy" id="1295392"/>
    <lineage>
        <taxon>Bacteria</taxon>
        <taxon>Pseudomonadati</taxon>
        <taxon>Pseudomonadota</taxon>
        <taxon>Gammaproteobacteria</taxon>
        <taxon>Vibrionales</taxon>
        <taxon>Vibrionaceae</taxon>
        <taxon>Photobacterium</taxon>
    </lineage>
</organism>
<dbReference type="Proteomes" id="UP000031278">
    <property type="component" value="Unassembled WGS sequence"/>
</dbReference>
<dbReference type="CDD" id="cd01948">
    <property type="entry name" value="EAL"/>
    <property type="match status" value="1"/>
</dbReference>
<protein>
    <recommendedName>
        <fullName evidence="2">EAL domain-containing protein</fullName>
    </recommendedName>
</protein>
<comment type="caution">
    <text evidence="3">The sequence shown here is derived from an EMBL/GenBank/DDBJ whole genome shotgun (WGS) entry which is preliminary data.</text>
</comment>
<evidence type="ECO:0000313" key="4">
    <source>
        <dbReference type="Proteomes" id="UP000031278"/>
    </source>
</evidence>
<evidence type="ECO:0000259" key="2">
    <source>
        <dbReference type="PROSITE" id="PS50883"/>
    </source>
</evidence>
<feature type="transmembrane region" description="Helical" evidence="1">
    <location>
        <begin position="216"/>
        <end position="249"/>
    </location>
</feature>
<accession>A0A0B9GE68</accession>
<dbReference type="SMART" id="SM00052">
    <property type="entry name" value="EAL"/>
    <property type="match status" value="1"/>
</dbReference>
<dbReference type="EMBL" id="JWLZ01000162">
    <property type="protein sequence ID" value="KHT63100.1"/>
    <property type="molecule type" value="Genomic_DNA"/>
</dbReference>
<dbReference type="SUPFAM" id="SSF141868">
    <property type="entry name" value="EAL domain-like"/>
    <property type="match status" value="1"/>
</dbReference>
<sequence length="524" mass="58823">MNIKNQFLIFVCMIIIGLVTFFAYVNAYAQEKSEDTAKVLLSSITADLITFEKQLSATAQLYPDCSEESRSALEAMTLNYSVIKEVIFIRNNSTICSDRSATLAKEEVADFEIGKLSADEKYAIYQMYDKKTGKIAIFFMVYIESGWYQIHFDKNVLELWLKEIASHHNVYAYLYNNKRKYLSNIENINSSDSIFYKAYAESTQFPIGISVGYTQALLFSLIITFLPTGILLILANAIGVCILAHCFIFRRVPLYTEIQRGIYNQEFYAEYQPIVSAATGQWIGAELLVRWLHPKKQTVMPAEFIPAAEQSGQINEITLQLLKQAAQDKQSMLALEKPFYLSLNVTASMIASPHFVQAITSMIERYPLLQSGIVMEFSERENFSNTDVSLLQSGMQALRDQGIKWALDDFGTGYAGLSTLQALSFDIIKIDRAFVAASATDSVTKSILGNIAQIGHNLDCHLIAEGVETVEQSRHVKALGIQSCQGFYYAKPMPFVRFLAKFKIHSTLPEEVGLSAQEIVGVQP</sequence>
<evidence type="ECO:0000313" key="3">
    <source>
        <dbReference type="EMBL" id="KHT63100.1"/>
    </source>
</evidence>
<dbReference type="AlphaFoldDB" id="A0A0B9GE68"/>
<keyword evidence="1" id="KW-1133">Transmembrane helix</keyword>
<feature type="transmembrane region" description="Helical" evidence="1">
    <location>
        <begin position="7"/>
        <end position="25"/>
    </location>
</feature>
<gene>
    <name evidence="3" type="ORF">RJ45_14015</name>
</gene>
<feature type="domain" description="EAL" evidence="2">
    <location>
        <begin position="251"/>
        <end position="506"/>
    </location>
</feature>
<dbReference type="Pfam" id="PF00563">
    <property type="entry name" value="EAL"/>
    <property type="match status" value="1"/>
</dbReference>
<keyword evidence="1" id="KW-0812">Transmembrane</keyword>
<dbReference type="InterPro" id="IPR050706">
    <property type="entry name" value="Cyclic-di-GMP_PDE-like"/>
</dbReference>
<name>A0A0B9GE68_9GAMM</name>
<dbReference type="PANTHER" id="PTHR33121">
    <property type="entry name" value="CYCLIC DI-GMP PHOSPHODIESTERASE PDEF"/>
    <property type="match status" value="1"/>
</dbReference>
<keyword evidence="1" id="KW-0472">Membrane</keyword>
<dbReference type="PROSITE" id="PS50883">
    <property type="entry name" value="EAL"/>
    <property type="match status" value="1"/>
</dbReference>
<dbReference type="RefSeq" id="WP_039463126.1">
    <property type="nucleotide sequence ID" value="NZ_JWLZ01000162.1"/>
</dbReference>
<evidence type="ECO:0000256" key="1">
    <source>
        <dbReference type="SAM" id="Phobius"/>
    </source>
</evidence>
<dbReference type="PANTHER" id="PTHR33121:SF79">
    <property type="entry name" value="CYCLIC DI-GMP PHOSPHODIESTERASE PDED-RELATED"/>
    <property type="match status" value="1"/>
</dbReference>